<name>A0A0L1I447_PLAFA</name>
<dbReference type="InterPro" id="IPR044932">
    <property type="entry name" value="PfEMP1_ATS_sf"/>
</dbReference>
<dbReference type="GO" id="GO:0046789">
    <property type="term" value="F:host cell surface receptor binding"/>
    <property type="evidence" value="ECO:0007669"/>
    <property type="project" value="InterPro"/>
</dbReference>
<dbReference type="Pfam" id="PF18562">
    <property type="entry name" value="CIDR1_gamma"/>
    <property type="match status" value="1"/>
</dbReference>
<dbReference type="Gene3D" id="1.20.58.1930">
    <property type="match status" value="2"/>
</dbReference>
<evidence type="ECO:0000259" key="4">
    <source>
        <dbReference type="Pfam" id="PF15445"/>
    </source>
</evidence>
<feature type="domain" description="Duffy-antigen binding" evidence="3">
    <location>
        <begin position="886"/>
        <end position="1068"/>
    </location>
</feature>
<dbReference type="Pfam" id="PF15447">
    <property type="entry name" value="NTS"/>
    <property type="match status" value="1"/>
</dbReference>
<feature type="region of interest" description="Disordered" evidence="1">
    <location>
        <begin position="804"/>
        <end position="826"/>
    </location>
</feature>
<feature type="domain" description="Plasmodium falciparum erythrocyte membrane protein-1 N-terminal segment" evidence="5">
    <location>
        <begin position="17"/>
        <end position="52"/>
    </location>
</feature>
<dbReference type="Pfam" id="PF22672">
    <property type="entry name" value="DBL_C"/>
    <property type="match status" value="2"/>
</dbReference>
<evidence type="ECO:0000259" key="8">
    <source>
        <dbReference type="Pfam" id="PF22672"/>
    </source>
</evidence>
<dbReference type="FunFam" id="1.20.58.830:FF:000003">
    <property type="entry name" value="Erythrocyte membrane protein 1, PfEMP1"/>
    <property type="match status" value="1"/>
</dbReference>
<organism evidence="9 10">
    <name type="scientific">Plasmodium falciparum IGH-CR14</name>
    <dbReference type="NCBI Taxonomy" id="580059"/>
    <lineage>
        <taxon>Eukaryota</taxon>
        <taxon>Sar</taxon>
        <taxon>Alveolata</taxon>
        <taxon>Apicomplexa</taxon>
        <taxon>Aconoidasida</taxon>
        <taxon>Haemosporida</taxon>
        <taxon>Plasmodiidae</taxon>
        <taxon>Plasmodium</taxon>
        <taxon>Plasmodium (Laverania)</taxon>
    </lineage>
</organism>
<feature type="region of interest" description="Disordered" evidence="1">
    <location>
        <begin position="2305"/>
        <end position="2331"/>
    </location>
</feature>
<reference evidence="10" key="1">
    <citation type="submission" date="2015-07" db="EMBL/GenBank/DDBJ databases">
        <title>Annotation of Plasmodium falciparum IGH-CR14.</title>
        <authorList>
            <consortium name="The Broad Institute Genome Sequencing Platform"/>
            <person name="Volkman S.K."/>
            <person name="Neafsey D.E."/>
            <person name="Dash A.P."/>
            <person name="Chitnis C.E."/>
            <person name="Hartl D.L."/>
            <person name="Young S.K."/>
            <person name="Zeng Q."/>
            <person name="Koehrsen M."/>
            <person name="Alvarado L."/>
            <person name="Berlin A."/>
            <person name="Borenstein D."/>
            <person name="Chapman S.B."/>
            <person name="Chen Z."/>
            <person name="Engels R."/>
            <person name="Freedman E."/>
            <person name="Gellesch M."/>
            <person name="Goldberg J."/>
            <person name="Griggs A."/>
            <person name="Gujja S."/>
            <person name="Heilman E.R."/>
            <person name="Heiman D.I."/>
            <person name="Howarth C."/>
            <person name="Jen D."/>
            <person name="Larson L."/>
            <person name="Mehta T."/>
            <person name="Neiman D."/>
            <person name="Park D."/>
            <person name="Pearson M."/>
            <person name="Roberts A."/>
            <person name="Saif S."/>
            <person name="Shea T."/>
            <person name="Shenoy N."/>
            <person name="Sisk P."/>
            <person name="Stolte C."/>
            <person name="Sykes S."/>
            <person name="Walk T."/>
            <person name="White J."/>
            <person name="Yandava C."/>
            <person name="Haas B."/>
            <person name="Henn M.R."/>
            <person name="Nusbaum C."/>
            <person name="Birren B."/>
        </authorList>
    </citation>
    <scope>NUCLEOTIDE SEQUENCE [LARGE SCALE GENOMIC DNA]</scope>
    <source>
        <strain evidence="10">IGH-CR14</strain>
    </source>
</reference>
<evidence type="ECO:0000259" key="2">
    <source>
        <dbReference type="Pfam" id="PF03011"/>
    </source>
</evidence>
<evidence type="ECO:0000259" key="5">
    <source>
        <dbReference type="Pfam" id="PF15447"/>
    </source>
</evidence>
<dbReference type="Gene3D" id="1.20.58.830">
    <property type="match status" value="4"/>
</dbReference>
<evidence type="ECO:0000259" key="3">
    <source>
        <dbReference type="Pfam" id="PF05424"/>
    </source>
</evidence>
<dbReference type="FunFam" id="1.20.1310.20:FF:000004">
    <property type="entry name" value="Erythrocyte membrane protein 1, PfEMP1"/>
    <property type="match status" value="1"/>
</dbReference>
<feature type="compositionally biased region" description="Acidic residues" evidence="1">
    <location>
        <begin position="2344"/>
        <end position="2353"/>
    </location>
</feature>
<feature type="domain" description="Duffy-antigen binding" evidence="3">
    <location>
        <begin position="1311"/>
        <end position="1493"/>
    </location>
</feature>
<feature type="region of interest" description="Disordered" evidence="1">
    <location>
        <begin position="2344"/>
        <end position="2416"/>
    </location>
</feature>
<feature type="domain" description="Duffy-binding-like" evidence="8">
    <location>
        <begin position="1924"/>
        <end position="2061"/>
    </location>
</feature>
<dbReference type="Gene3D" id="1.10.1900.40">
    <property type="entry name" value="Acidic terminal segments, variant surface antigen of PfEMP1"/>
    <property type="match status" value="2"/>
</dbReference>
<proteinExistence type="predicted"/>
<dbReference type="OrthoDB" id="379185at2759"/>
<evidence type="ECO:0000313" key="9">
    <source>
        <dbReference type="EMBL" id="KNG74414.1"/>
    </source>
</evidence>
<dbReference type="Proteomes" id="UP000054562">
    <property type="component" value="Unassembled WGS sequence"/>
</dbReference>
<dbReference type="EMBL" id="GG664985">
    <property type="protein sequence ID" value="KNG74414.1"/>
    <property type="molecule type" value="Genomic_DNA"/>
</dbReference>
<feature type="compositionally biased region" description="Gly residues" evidence="1">
    <location>
        <begin position="411"/>
        <end position="428"/>
    </location>
</feature>
<dbReference type="InterPro" id="IPR008602">
    <property type="entry name" value="Duffy-antigen-binding"/>
</dbReference>
<feature type="region of interest" description="Disordered" evidence="1">
    <location>
        <begin position="1242"/>
        <end position="1267"/>
    </location>
</feature>
<dbReference type="SUPFAM" id="SSF140924">
    <property type="entry name" value="Duffy binding domain-like"/>
    <property type="match status" value="6"/>
</dbReference>
<feature type="compositionally biased region" description="Basic and acidic residues" evidence="1">
    <location>
        <begin position="2392"/>
        <end position="2408"/>
    </location>
</feature>
<reference evidence="10" key="2">
    <citation type="submission" date="2015-07" db="EMBL/GenBank/DDBJ databases">
        <title>The genome sequence of Plasmodium falciparum IGH-CR14.</title>
        <authorList>
            <consortium name="The Broad Institute Genome Sequencing Platform"/>
            <person name="Volkman S.K."/>
            <person name="Neafsey D.E."/>
            <person name="Dash A.P."/>
            <person name="Chitnis C.E."/>
            <person name="Hartl D.L."/>
            <person name="Young S.K."/>
            <person name="Kodira C.D."/>
            <person name="Zeng Q."/>
            <person name="Koehrsen M."/>
            <person name="Godfrey P."/>
            <person name="Alvarado L."/>
            <person name="Berlin A."/>
            <person name="Borenstein D."/>
            <person name="Chen Z."/>
            <person name="Engels R."/>
            <person name="Freedman E."/>
            <person name="Gellesch M."/>
            <person name="Goldberg J."/>
            <person name="Griggs A."/>
            <person name="Gujja S."/>
            <person name="Heiman D."/>
            <person name="Hepburn T."/>
            <person name="Howarth C."/>
            <person name="Jen D."/>
            <person name="Larson L."/>
            <person name="Lewis B."/>
            <person name="Mehta T."/>
            <person name="Park D."/>
            <person name="Pearson M."/>
            <person name="Roberts A."/>
            <person name="Saif S."/>
            <person name="Shea T."/>
            <person name="Shenoy N."/>
            <person name="Sisk P."/>
            <person name="Stolte C."/>
            <person name="Sykes S."/>
            <person name="Walk T."/>
            <person name="White J."/>
            <person name="Yandava C."/>
            <person name="Wirth D.F."/>
            <person name="Nusbaum C."/>
            <person name="Birren B."/>
        </authorList>
    </citation>
    <scope>NUCLEOTIDE SEQUENCE [LARGE SCALE GENOMIC DNA]</scope>
    <source>
        <strain evidence="10">IGH-CR14</strain>
    </source>
</reference>
<dbReference type="FunFam" id="1.20.1310.20:FF:000001">
    <property type="entry name" value="Erythrocyte membrane protein 1, PfEMP1"/>
    <property type="match status" value="1"/>
</dbReference>
<feature type="domain" description="Plasmodium falciparum erythrocyte membrane protein 1 acidic terminal segment" evidence="4">
    <location>
        <begin position="2430"/>
        <end position="2904"/>
    </location>
</feature>
<dbReference type="GO" id="GO:0016020">
    <property type="term" value="C:membrane"/>
    <property type="evidence" value="ECO:0007669"/>
    <property type="project" value="InterPro"/>
</dbReference>
<dbReference type="InterPro" id="IPR029211">
    <property type="entry name" value="PfEMP1_ATS"/>
</dbReference>
<dbReference type="FunFam" id="1.10.1900.40:FF:000001">
    <property type="entry name" value="Erythrocyte membrane protein 1"/>
    <property type="match status" value="1"/>
</dbReference>
<feature type="domain" description="Duffy-binding-like" evidence="2">
    <location>
        <begin position="2174"/>
        <end position="2309"/>
    </location>
</feature>
<gene>
    <name evidence="9" type="ORF">PFMG_00597</name>
</gene>
<dbReference type="Pfam" id="PF15445">
    <property type="entry name" value="ATS"/>
    <property type="match status" value="1"/>
</dbReference>
<feature type="domain" description="Duffy-antigen binding" evidence="3">
    <location>
        <begin position="119"/>
        <end position="316"/>
    </location>
</feature>
<evidence type="ECO:0000313" key="10">
    <source>
        <dbReference type="Proteomes" id="UP000054562"/>
    </source>
</evidence>
<dbReference type="Gene3D" id="1.20.1310.20">
    <property type="entry name" value="Duffy-antigen binding domain"/>
    <property type="match status" value="4"/>
</dbReference>
<dbReference type="InterPro" id="IPR042202">
    <property type="entry name" value="Duffy-ag-bd_sf"/>
</dbReference>
<dbReference type="Pfam" id="PF05424">
    <property type="entry name" value="Duffy_binding"/>
    <property type="match status" value="4"/>
</dbReference>
<feature type="domain" description="PfEMP1 CIDRalpha1" evidence="7">
    <location>
        <begin position="551"/>
        <end position="608"/>
    </location>
</feature>
<dbReference type="InterPro" id="IPR054595">
    <property type="entry name" value="DBL_C"/>
</dbReference>
<dbReference type="InterPro" id="IPR004258">
    <property type="entry name" value="DBL"/>
</dbReference>
<feature type="domain" description="Cysteine-rich interdomain region 1 gamma" evidence="6">
    <location>
        <begin position="2105"/>
        <end position="2157"/>
    </location>
</feature>
<feature type="compositionally biased region" description="Basic and acidic residues" evidence="1">
    <location>
        <begin position="1250"/>
        <end position="1267"/>
    </location>
</feature>
<dbReference type="Pfam" id="PF03011">
    <property type="entry name" value="PFEMP"/>
    <property type="match status" value="2"/>
</dbReference>
<dbReference type="InterPro" id="IPR041480">
    <property type="entry name" value="CIDR1_gamma"/>
</dbReference>
<dbReference type="FunFam" id="1.10.1900.40:FF:000002">
    <property type="entry name" value="Erythrocyte membrane protein 1, PfEMP1"/>
    <property type="match status" value="1"/>
</dbReference>
<feature type="compositionally biased region" description="Acidic residues" evidence="1">
    <location>
        <begin position="2319"/>
        <end position="2329"/>
    </location>
</feature>
<evidence type="ECO:0000256" key="1">
    <source>
        <dbReference type="SAM" id="MobiDB-lite"/>
    </source>
</evidence>
<feature type="region of interest" description="Disordered" evidence="1">
    <location>
        <begin position="407"/>
        <end position="429"/>
    </location>
</feature>
<dbReference type="FunFam" id="1.20.58.1930:FF:000001">
    <property type="entry name" value="Erythrocyte membrane protein 1, PfEMP1"/>
    <property type="match status" value="1"/>
</dbReference>
<protein>
    <submittedName>
        <fullName evidence="9">Erythrocyte membrane protein 1</fullName>
    </submittedName>
</protein>
<evidence type="ECO:0000259" key="7">
    <source>
        <dbReference type="Pfam" id="PF21807"/>
    </source>
</evidence>
<dbReference type="InterPro" id="IPR049158">
    <property type="entry name" value="PfEMP1_CIDRalpha1_dom"/>
</dbReference>
<dbReference type="Pfam" id="PF21807">
    <property type="entry name" value="PfEMP1_CIDRalpha1_dom"/>
    <property type="match status" value="1"/>
</dbReference>
<accession>A0A0L1I447</accession>
<dbReference type="InterPro" id="IPR029210">
    <property type="entry name" value="PfEMP1_NTS"/>
</dbReference>
<feature type="domain" description="Duffy-binding-like" evidence="8">
    <location>
        <begin position="320"/>
        <end position="479"/>
    </location>
</feature>
<feature type="domain" description="Duffy-binding-like" evidence="2">
    <location>
        <begin position="620"/>
        <end position="763"/>
    </location>
</feature>
<evidence type="ECO:0000259" key="6">
    <source>
        <dbReference type="Pfam" id="PF18562"/>
    </source>
</evidence>
<feature type="domain" description="Duffy-antigen binding" evidence="3">
    <location>
        <begin position="1700"/>
        <end position="1879"/>
    </location>
</feature>
<sequence length="2904" mass="332954">MAPPSAVSAPRYDQATSAKELFDMIGETVQKKVHDAGKKYYTDLHGDLTKAKFDRSQSGQQTENDPCKLLYQYHTDVKNSGEKEYPCKSRSDVRFSDTKGAECDYRKIRDSDKKNNSVGACAPFRRLHLCDYNLENINDYKNITNDTLLVDVCLAALHEGQSISVDHPRYHTDSSGSTICTVLARSFADIGDIIRGKDLYLGNPQESAQRKKLEENLQKIFRNIYEKLLEENQTNGKNGEIETRYNDGSGNYYQLREDWWEANRETIWRALTCHAPNSAHYTKMLADGSIKKSTWTKCRDVADVPTNFDYVPQYLRWFEEWGEDFCRKKNKKIKDVKRNCREQDKSGTERYCDRDGFDCERTIYKKGYFVIDKDCNTCSVWCRMYESWIDNQKKEFLKQKEKYTKEITSGGASGGRSGNGRTKGGAGGETATNYEGYEKKFYDELQSNGYGTIDKFLNLLSKEKTCKDITDGGKIDFKNVHGDAGGTAGSGDSGTNNENEGTFYHSKYCDSCPECGVKKGSDGQFVNRTNDDAECKEEKEEYNIPTGVSGTKINVLYSGKCRGDITEKLKDFCENPHNEDGEKNEQWECYYKNETEDKCRMKKAGANDQGHDKIMSFNDFFNFWVGHVLNDSIDWRTQLTKCLSEDKLKKCEKGCKSNCECFKKWIEKKEKEWEKIKEHFKKQKGIPDGWTHYILLEKILEDYYFENIQKAYGDLKSIQEMKKMIEEHKKNPNRTKDDEDAIDVLFDHEKEEAEDCLDIHEDDDDDDECVEESEKIPNNPCSGTRHRAMVKNVAAVMHLEARQQLTSRGGGRKALRGDASQGTYSNLGQGNQLKDICKITANHSNDSRIGNNGGACKGKDGGQVRFKIGTPWTNIVEKNKTSYKDVFLPPRREHMCTSNLENLSTSSKGLSNGSFASHSLLGDVLLAAKYEADKIIDMYKEKNNLDGPNGLNNPNDQATVCRAVRYSFADIGDIIRGRDMWDKDDGSKKMEGHLKKIFNTIRQKLPKEIKEKYNGDENNNPPYKKLREDWWTANRRQVWKAMKCAMKNGNIDKCNVIPLDDYIPQRLRWMTEWAEWFCKEQKKQYEGLMVKCKNCQTKGKSCTQEDGDCGTCTAACTEYNRKIQPWKDQWNTMEIPYALSYLHAKNDSPGMAFGGTDPDYQQVVHFFKELQKTIRSSSSKRPKRSTDAITTDPIFTSPYFTAAGYIHQELPNVGCKVQDVFCNNNGNNGKYAFKDPPKEYEEACGCKSRPKPEKKTEKPKEEEDPECKTVNDILKENDGNEQVEDCHPKEQGGTYPGWKCDKNSGLVDEDGVCMPPRRQKLCLHYLKKLTVPAEKKEEGLKTAFIKTAAAETFLSWQYYKSKHGNGASKLDEELKKGKIPEEFLRSMFFTYADYRDICLDKDISKKVRDVKDATDNIGKFFSKDGKLDDLSRQDWWNKHKDEIWKGMLCALTKYVTDTDNKRKIKNDYSYDKVNQSQNGNPSLEDFAKKPQFLRWMIEWGEEFCVERQKKENKIKDGCSEGDACNTSNHPCKNACTEYEKYVENKKKEFKKQTDKFVQKASDENPDKEYTGYEYKPGIESKQGNDYLLNNCDNKKCDCMKGNVLTAVSSVKPFGIYAHKYPEKCNCLGAKFVPTKVPPAQQPQEPPPAGPPVNVCDTVKSALTSGNLNAACSQKYSEPNRYWGWRCIAPSGSKSDASGSICVPPRRRKLYVGHLEKWANSDKTEASSEATSSPSHSRDVDLLKAFVESAAVETFFLWHKYKVDKEREEKEKNTADGTVYELKDDNEEAQKQLNGGTIPEEFLRQMFYTLGDYRNICLGNDMGNDNYNKNISTKVRSILNSGETPEEWWQKHGPQIWEGMLCALSYDTKERTFKDEVHKKLTEHENNKNTYGNVTITSVGLSGDNTVTDLSKFSEKPQFIRWLEEWGEEFCRKQKHKLYIIKKDCRDNKFCSGDGVNCNEIVIDKDKIFDDLKCNSCAKSCSSYRKWINKKKDEFHKQDKIYKNEIEDAKLNNHDNGFCKTLKEKYSTLADFLSSLKGPCCETNTVDTSINFKDTKETFKHATNCDPCSEFKVNCQNDNCTAGTQNECNGKTAITAKKIKQMRKSTDGVSMLVSDDSTNGVEGDDLKACIEAGIFKGIKKDVWKCGEYCGVDICTLKKNNNGEEGDEKPIIMKEFLKRWLENFFEDNNRIRKKLKLCTNSGKGSKCIKECVDKWIEEKRKEWEEIKKKYIDTYKIDDGGNDLKTFLEGGPFRSEVDKAIKPCKELGDFEKSKKCAVDANSKSGEVKKKDIVECLLKKLGEKAKECKDLPSDTECSQEQTLDLDDQIDEDPENKVAYPKICGDIEEQKEEEESGCEEATATPKEPATPGISEETNNEENPVLKPEEEATEQDASEPKQEKPAKGKKENPPKRPIQPPYVEHPLLKPALMSSTIMWSVGIGFAALSYFYLKKKTKSSVGNLFQILQIPKGDYDIPTLKSSNRYIPYASDRHKGKTYIYMEGDSGTDSGYTDHYSDITSSESEYEELDINEIYPYQSPKYKTLIEVILEPSKRDIQSDDTPSNKFTDNEWNQLKKDFISNMLQNTQNTEPNILHNNVDNNTHPTMSRHKVDQKPFIMSIHDRNLYIGEEYSYDMSTNSGENNLYSGENNLYSGENNVYSAIDPTSDNQGPYSDKNDPISDNHHPYSGIDLINDALNGDYDLYDEILKRKENELFGTNHVKHTSTHSVAKNTNSDPITNQLELFHKWLDRHRNMCEKWKNKEDILNKLKEEWNKENNNNVDKTYNSDNKPSHNHVLNTDVSIQIDMDNPKTKNEITNMDTNPDKSTMDTILDDLEKYNEPYYYDFYKDDIYYDVNDDDKTSVDHINMDHNKMDNNNSDVPTKVQIEMNIVNNKKEIFEEKYPISDIWNI</sequence>